<dbReference type="Gene3D" id="2.60.40.1120">
    <property type="entry name" value="Carboxypeptidase-like, regulatory domain"/>
    <property type="match status" value="1"/>
</dbReference>
<dbReference type="RefSeq" id="WP_318348087.1">
    <property type="nucleotide sequence ID" value="NZ_AP018694.1"/>
</dbReference>
<dbReference type="InterPro" id="IPR000531">
    <property type="entry name" value="Beta-barrel_TonB"/>
</dbReference>
<feature type="signal peptide" evidence="10">
    <location>
        <begin position="1"/>
        <end position="22"/>
    </location>
</feature>
<evidence type="ECO:0000256" key="9">
    <source>
        <dbReference type="RuleBase" id="RU003357"/>
    </source>
</evidence>
<dbReference type="Pfam" id="PF00593">
    <property type="entry name" value="TonB_dep_Rec_b-barrel"/>
    <property type="match status" value="1"/>
</dbReference>
<dbReference type="Pfam" id="PF13715">
    <property type="entry name" value="CarbopepD_reg_2"/>
    <property type="match status" value="1"/>
</dbReference>
<dbReference type="Gene3D" id="2.170.130.10">
    <property type="entry name" value="TonB-dependent receptor, plug domain"/>
    <property type="match status" value="1"/>
</dbReference>
<dbReference type="InterPro" id="IPR023996">
    <property type="entry name" value="TonB-dep_OMP_SusC/RagA"/>
</dbReference>
<keyword evidence="4 8" id="KW-0812">Transmembrane</keyword>
<dbReference type="InterPro" id="IPR036942">
    <property type="entry name" value="Beta-barrel_TonB_sf"/>
</dbReference>
<dbReference type="Pfam" id="PF07715">
    <property type="entry name" value="Plug"/>
    <property type="match status" value="1"/>
</dbReference>
<feature type="domain" description="TonB-dependent receptor plug" evidence="12">
    <location>
        <begin position="117"/>
        <end position="237"/>
    </location>
</feature>
<accession>A0A5K7SEH7</accession>
<feature type="chain" id="PRO_5024338481" evidence="10">
    <location>
        <begin position="23"/>
        <end position="1062"/>
    </location>
</feature>
<sequence>MKNQFKFIILFFCVLLSLSSIAQEIQLKGVVRSNDDHSPLVGASIVKKGTTSGVVTDADGQFNLKLNAGNVLVVSFIGFDSKSFVVHDDSFLEIELGENLNQLNEVVVTALGINKEKKSLGYSVQEIKSETITAVPEANLVNSLSGKIAGVQVTNSQGNLGSSRIIIRGETSISGNNQPLFIVDGVPVDNSQFTTSDASRDFANAISDISSEDIESISVLKGPNAAALYGSRAASGVILIKTKTGKGQKKLGVNVYSKNTFESVLTLPSYQNGYGQGSGGTFSYVDGKGGGVNDGVDESWGPKLDGRLIPQFFSNGVAVPWVAHPNNVRDFFETGHTLSNGVSISGADNKFDFRFSYNNTSQTGTLPNTDLGKNTFGINSSYKILPELVLSTSANYINTDAGNLPGVFGRRATSSMLQFAWFGRQVDVNQLKNYRDANGNLVNWNNSYYSNLFFIANENTVSQRRDRIFGNVNLNYKFLKDFTANFRIGNDYYNDRRKIKIAYGTNGTPYGSYQEIGYTVNERNIEFTLNYNKKITTDFTVDVLGGSNLLSKYYEENNQSAPKLAVRDVYTLANSRDPLVSSSYYSKQKKNSVFASGQANFRDYAFLNLTARNDWSSTLPEGNNSYFYPSVNASVLVSKFLNIESSQLSFLKIRGGWSKVGKDSNPYQLIDTYPFNAPFGSNPQLTVTNASLNANLKPETTTSSEIGAEIGLFNNNVRVDLSYYNTNSYDQILNVDVSPSTGYVSKLLNAGKINNQGFEVQLSFSPVKISNGLTWDVVANFSTNKSEVLELDKEGLLTAYRIAQSGSLSVLAAIGQPYGSLFGTAYKRNDKGEILVKANGAPDTDPNNKYFGSFQPDWIAGITNTFTYKNFSLSFLIDAKIGGSIYNGTQSTGTYTGVLAETLRGRDEENGGLAYYYPNNVKTQLPVQLASHTTAAPNSEVVYHDGVIFDGVKADGTQNTTILPAQSYWKTFRTINESSVFDASFVKFREISLGYNLPSKWIKAIGLQSANVALLGRDLWIIHKNAPHIDPETALNTGNGQGLESLQLPSTRSYGFSLNLNF</sequence>
<evidence type="ECO:0000256" key="8">
    <source>
        <dbReference type="PROSITE-ProRule" id="PRU01360"/>
    </source>
</evidence>
<comment type="subcellular location">
    <subcellularLocation>
        <location evidence="1 8">Cell outer membrane</location>
        <topology evidence="1 8">Multi-pass membrane protein</topology>
    </subcellularLocation>
</comment>
<evidence type="ECO:0000256" key="7">
    <source>
        <dbReference type="ARBA" id="ARBA00023237"/>
    </source>
</evidence>
<evidence type="ECO:0000259" key="12">
    <source>
        <dbReference type="Pfam" id="PF07715"/>
    </source>
</evidence>
<dbReference type="NCBIfam" id="TIGR04057">
    <property type="entry name" value="SusC_RagA_signa"/>
    <property type="match status" value="1"/>
</dbReference>
<dbReference type="SUPFAM" id="SSF56935">
    <property type="entry name" value="Porins"/>
    <property type="match status" value="1"/>
</dbReference>
<protein>
    <submittedName>
        <fullName evidence="13">Outer membrane protein</fullName>
    </submittedName>
</protein>
<organism evidence="13 14">
    <name type="scientific">Aquipluma nitroreducens</name>
    <dbReference type="NCBI Taxonomy" id="2010828"/>
    <lineage>
        <taxon>Bacteria</taxon>
        <taxon>Pseudomonadati</taxon>
        <taxon>Bacteroidota</taxon>
        <taxon>Bacteroidia</taxon>
        <taxon>Marinilabiliales</taxon>
        <taxon>Prolixibacteraceae</taxon>
        <taxon>Aquipluma</taxon>
    </lineage>
</organism>
<keyword evidence="7 8" id="KW-0998">Cell outer membrane</keyword>
<evidence type="ECO:0000256" key="10">
    <source>
        <dbReference type="SAM" id="SignalP"/>
    </source>
</evidence>
<comment type="similarity">
    <text evidence="8 9">Belongs to the TonB-dependent receptor family.</text>
</comment>
<evidence type="ECO:0000256" key="4">
    <source>
        <dbReference type="ARBA" id="ARBA00022692"/>
    </source>
</evidence>
<feature type="domain" description="TonB-dependent receptor-like beta-barrel" evidence="11">
    <location>
        <begin position="429"/>
        <end position="784"/>
    </location>
</feature>
<evidence type="ECO:0000256" key="1">
    <source>
        <dbReference type="ARBA" id="ARBA00004571"/>
    </source>
</evidence>
<dbReference type="NCBIfam" id="TIGR04056">
    <property type="entry name" value="OMP_RagA_SusC"/>
    <property type="match status" value="1"/>
</dbReference>
<keyword evidence="6 8" id="KW-0472">Membrane</keyword>
<keyword evidence="10" id="KW-0732">Signal</keyword>
<name>A0A5K7SEH7_9BACT</name>
<dbReference type="Gene3D" id="2.40.170.20">
    <property type="entry name" value="TonB-dependent receptor, beta-barrel domain"/>
    <property type="match status" value="1"/>
</dbReference>
<evidence type="ECO:0000256" key="6">
    <source>
        <dbReference type="ARBA" id="ARBA00023136"/>
    </source>
</evidence>
<dbReference type="KEGG" id="anf:AQPE_4067"/>
<reference evidence="13" key="1">
    <citation type="journal article" date="2020" name="Int. J. Syst. Evol. Microbiol.">
        <title>Aquipluma nitroreducens gen. nov. sp. nov., a novel facultatively anaerobic bacterium isolated from a freshwater lake.</title>
        <authorList>
            <person name="Watanabe M."/>
            <person name="Kojima H."/>
            <person name="Fukui M."/>
        </authorList>
    </citation>
    <scope>NUCLEOTIDE SEQUENCE</scope>
    <source>
        <strain evidence="13">MeG22</strain>
    </source>
</reference>
<dbReference type="Proteomes" id="UP001193389">
    <property type="component" value="Chromosome"/>
</dbReference>
<dbReference type="EMBL" id="AP018694">
    <property type="protein sequence ID" value="BBE19879.1"/>
    <property type="molecule type" value="Genomic_DNA"/>
</dbReference>
<evidence type="ECO:0000256" key="5">
    <source>
        <dbReference type="ARBA" id="ARBA00023077"/>
    </source>
</evidence>
<keyword evidence="5 9" id="KW-0798">TonB box</keyword>
<keyword evidence="14" id="KW-1185">Reference proteome</keyword>
<proteinExistence type="inferred from homology"/>
<gene>
    <name evidence="13" type="ORF">AQPE_4067</name>
</gene>
<dbReference type="InterPro" id="IPR012910">
    <property type="entry name" value="Plug_dom"/>
</dbReference>
<evidence type="ECO:0000313" key="13">
    <source>
        <dbReference type="EMBL" id="BBE19879.1"/>
    </source>
</evidence>
<dbReference type="InterPro" id="IPR008969">
    <property type="entry name" value="CarboxyPept-like_regulatory"/>
</dbReference>
<evidence type="ECO:0000259" key="11">
    <source>
        <dbReference type="Pfam" id="PF00593"/>
    </source>
</evidence>
<dbReference type="InterPro" id="IPR023997">
    <property type="entry name" value="TonB-dep_OMP_SusC/RagA_CS"/>
</dbReference>
<dbReference type="GO" id="GO:0009279">
    <property type="term" value="C:cell outer membrane"/>
    <property type="evidence" value="ECO:0007669"/>
    <property type="project" value="UniProtKB-SubCell"/>
</dbReference>
<evidence type="ECO:0000256" key="2">
    <source>
        <dbReference type="ARBA" id="ARBA00022448"/>
    </source>
</evidence>
<dbReference type="SUPFAM" id="SSF49464">
    <property type="entry name" value="Carboxypeptidase regulatory domain-like"/>
    <property type="match status" value="1"/>
</dbReference>
<dbReference type="AlphaFoldDB" id="A0A5K7SEH7"/>
<keyword evidence="2 8" id="KW-0813">Transport</keyword>
<keyword evidence="3 8" id="KW-1134">Transmembrane beta strand</keyword>
<dbReference type="InterPro" id="IPR037066">
    <property type="entry name" value="Plug_dom_sf"/>
</dbReference>
<evidence type="ECO:0000313" key="14">
    <source>
        <dbReference type="Proteomes" id="UP001193389"/>
    </source>
</evidence>
<evidence type="ECO:0000256" key="3">
    <source>
        <dbReference type="ARBA" id="ARBA00022452"/>
    </source>
</evidence>
<dbReference type="PROSITE" id="PS52016">
    <property type="entry name" value="TONB_DEPENDENT_REC_3"/>
    <property type="match status" value="1"/>
</dbReference>
<dbReference type="InterPro" id="IPR039426">
    <property type="entry name" value="TonB-dep_rcpt-like"/>
</dbReference>